<sequence>MVAEYMPITSSSPPMFTQTSNVTNNLAVSLLTHYSFDLGGYIASELVKRWENQYPSNWVHLAIIEALYQGRYKAVSAQQILTLWLKRNHPSYHFNMEFERLICNKLPEDLRWNNSLPPLPPALPSVSGNPTIQDVMSNYESQTYLEQDDYYQELEYSDIEEDSKVREVSKLLPSSSSMVFISPSESSTSTTRSIASRTLTETRNHVITDSEYSEPQESKQIEPIEEPFDSDKIVKFLPPERNHPPIQQFTPEKNDSSDTFTSKLKGVMG</sequence>
<protein>
    <submittedName>
        <fullName evidence="2">Uncharacterized protein</fullName>
    </submittedName>
</protein>
<feature type="region of interest" description="Disordered" evidence="1">
    <location>
        <begin position="235"/>
        <end position="269"/>
    </location>
</feature>
<organism evidence="2 3">
    <name type="scientific">Calothrix parasitica NIES-267</name>
    <dbReference type="NCBI Taxonomy" id="1973488"/>
    <lineage>
        <taxon>Bacteria</taxon>
        <taxon>Bacillati</taxon>
        <taxon>Cyanobacteriota</taxon>
        <taxon>Cyanophyceae</taxon>
        <taxon>Nostocales</taxon>
        <taxon>Calotrichaceae</taxon>
        <taxon>Calothrix</taxon>
    </lineage>
</organism>
<dbReference type="EMBL" id="AP018227">
    <property type="protein sequence ID" value="BAY81353.1"/>
    <property type="molecule type" value="Genomic_DNA"/>
</dbReference>
<keyword evidence="3" id="KW-1185">Reference proteome</keyword>
<evidence type="ECO:0000256" key="1">
    <source>
        <dbReference type="SAM" id="MobiDB-lite"/>
    </source>
</evidence>
<evidence type="ECO:0000313" key="2">
    <source>
        <dbReference type="EMBL" id="BAY81353.1"/>
    </source>
</evidence>
<dbReference type="Proteomes" id="UP000218418">
    <property type="component" value="Chromosome"/>
</dbReference>
<evidence type="ECO:0000313" key="3">
    <source>
        <dbReference type="Proteomes" id="UP000218418"/>
    </source>
</evidence>
<reference evidence="2 3" key="1">
    <citation type="submission" date="2017-06" db="EMBL/GenBank/DDBJ databases">
        <title>Genome sequencing of cyanobaciteial culture collection at National Institute for Environmental Studies (NIES).</title>
        <authorList>
            <person name="Hirose Y."/>
            <person name="Shimura Y."/>
            <person name="Fujisawa T."/>
            <person name="Nakamura Y."/>
            <person name="Kawachi M."/>
        </authorList>
    </citation>
    <scope>NUCLEOTIDE SEQUENCE [LARGE SCALE GENOMIC DNA]</scope>
    <source>
        <strain evidence="2 3">NIES-267</strain>
    </source>
</reference>
<name>A0A1Z4LJE4_9CYAN</name>
<proteinExistence type="predicted"/>
<dbReference type="AlphaFoldDB" id="A0A1Z4LJE4"/>
<accession>A0A1Z4LJE4</accession>
<feature type="compositionally biased region" description="Polar residues" evidence="1">
    <location>
        <begin position="245"/>
        <end position="262"/>
    </location>
</feature>
<gene>
    <name evidence="2" type="ORF">NIES267_08290</name>
</gene>